<evidence type="ECO:0000256" key="3">
    <source>
        <dbReference type="ARBA" id="ARBA00022679"/>
    </source>
</evidence>
<evidence type="ECO:0000256" key="2">
    <source>
        <dbReference type="ARBA" id="ARBA00022676"/>
    </source>
</evidence>
<name>A0A2P5YHL6_GOSBA</name>
<reference evidence="7 10" key="2">
    <citation type="submission" date="2019-06" db="EMBL/GenBank/DDBJ databases">
        <title>WGS assembly of Gossypium barbadense.</title>
        <authorList>
            <person name="Chen Z.J."/>
            <person name="Sreedasyam A."/>
            <person name="Ando A."/>
            <person name="Song Q."/>
            <person name="De L."/>
            <person name="Hulse-Kemp A."/>
            <person name="Ding M."/>
            <person name="Ye W."/>
            <person name="Kirkbride R."/>
            <person name="Jenkins J."/>
            <person name="Plott C."/>
            <person name="Lovell J."/>
            <person name="Lin Y.-M."/>
            <person name="Vaughn R."/>
            <person name="Liu B."/>
            <person name="Li W."/>
            <person name="Simpson S."/>
            <person name="Scheffler B."/>
            <person name="Saski C."/>
            <person name="Grover C."/>
            <person name="Hu G."/>
            <person name="Conover J."/>
            <person name="Carlson J."/>
            <person name="Shu S."/>
            <person name="Boston L."/>
            <person name="Williams M."/>
            <person name="Peterson D."/>
            <person name="Mcgee K."/>
            <person name="Jones D."/>
            <person name="Wendel J."/>
            <person name="Stelly D."/>
            <person name="Grimwood J."/>
            <person name="Schmutz J."/>
        </authorList>
    </citation>
    <scope>NUCLEOTIDE SEQUENCE [LARGE SCALE GENOMIC DNA]</scope>
    <source>
        <strain evidence="7">1400233.01</strain>
    </source>
</reference>
<dbReference type="InterPro" id="IPR058980">
    <property type="entry name" value="Glyco_transf_N"/>
</dbReference>
<accession>A0A2P5YHL6</accession>
<dbReference type="InterPro" id="IPR035595">
    <property type="entry name" value="UDP_glycos_trans_CS"/>
</dbReference>
<dbReference type="FunFam" id="3.40.50.2000:FF:000071">
    <property type="entry name" value="Glycosyltransferase"/>
    <property type="match status" value="1"/>
</dbReference>
<evidence type="ECO:0000313" key="10">
    <source>
        <dbReference type="Proteomes" id="UP000327439"/>
    </source>
</evidence>
<evidence type="ECO:0000256" key="5">
    <source>
        <dbReference type="RuleBase" id="RU362057"/>
    </source>
</evidence>
<evidence type="ECO:0000256" key="1">
    <source>
        <dbReference type="ARBA" id="ARBA00009995"/>
    </source>
</evidence>
<keyword evidence="2 4" id="KW-0328">Glycosyltransferase</keyword>
<feature type="domain" description="Glycosyltransferase N-terminal" evidence="6">
    <location>
        <begin position="7"/>
        <end position="246"/>
    </location>
</feature>
<dbReference type="FunFam" id="3.40.50.2000:FF:000047">
    <property type="entry name" value="Glycosyltransferase"/>
    <property type="match status" value="1"/>
</dbReference>
<proteinExistence type="inferred from homology"/>
<dbReference type="Pfam" id="PF00201">
    <property type="entry name" value="UDPGT"/>
    <property type="match status" value="1"/>
</dbReference>
<dbReference type="Pfam" id="PF26168">
    <property type="entry name" value="Glyco_transf_N"/>
    <property type="match status" value="1"/>
</dbReference>
<dbReference type="SUPFAM" id="SSF53756">
    <property type="entry name" value="UDP-Glycosyltransferase/glycogen phosphorylase"/>
    <property type="match status" value="1"/>
</dbReference>
<dbReference type="OrthoDB" id="5835829at2759"/>
<dbReference type="EMBL" id="KZ663194">
    <property type="protein sequence ID" value="PPS15066.1"/>
    <property type="molecule type" value="Genomic_DNA"/>
</dbReference>
<dbReference type="AlphaFoldDB" id="A0A2P5YHL6"/>
<dbReference type="PROSITE" id="PS00375">
    <property type="entry name" value="UDPGT"/>
    <property type="match status" value="1"/>
</dbReference>
<evidence type="ECO:0000313" key="9">
    <source>
        <dbReference type="Proteomes" id="UP000239757"/>
    </source>
</evidence>
<protein>
    <recommendedName>
        <fullName evidence="5">Glycosyltransferase</fullName>
        <ecNumber evidence="5">2.4.1.-</ecNumber>
    </recommendedName>
</protein>
<dbReference type="Proteomes" id="UP000327439">
    <property type="component" value="Chromosome A11"/>
</dbReference>
<dbReference type="Gene3D" id="3.40.50.2000">
    <property type="entry name" value="Glycogen Phosphorylase B"/>
    <property type="match status" value="2"/>
</dbReference>
<keyword evidence="3 4" id="KW-0808">Transferase</keyword>
<gene>
    <name evidence="7" type="ORF">ES319_A11G354400v1</name>
    <name evidence="8" type="ORF">GOBAR_AA05490</name>
</gene>
<evidence type="ECO:0000256" key="4">
    <source>
        <dbReference type="RuleBase" id="RU003718"/>
    </source>
</evidence>
<organism evidence="8 9">
    <name type="scientific">Gossypium barbadense</name>
    <name type="common">Sea Island cotton</name>
    <name type="synonym">Hibiscus barbadensis</name>
    <dbReference type="NCBI Taxonomy" id="3634"/>
    <lineage>
        <taxon>Eukaryota</taxon>
        <taxon>Viridiplantae</taxon>
        <taxon>Streptophyta</taxon>
        <taxon>Embryophyta</taxon>
        <taxon>Tracheophyta</taxon>
        <taxon>Spermatophyta</taxon>
        <taxon>Magnoliopsida</taxon>
        <taxon>eudicotyledons</taxon>
        <taxon>Gunneridae</taxon>
        <taxon>Pentapetalae</taxon>
        <taxon>rosids</taxon>
        <taxon>malvids</taxon>
        <taxon>Malvales</taxon>
        <taxon>Malvaceae</taxon>
        <taxon>Malvoideae</taxon>
        <taxon>Gossypium</taxon>
    </lineage>
</organism>
<evidence type="ECO:0000313" key="7">
    <source>
        <dbReference type="EMBL" id="KAB2060100.1"/>
    </source>
</evidence>
<keyword evidence="10" id="KW-1185">Reference proteome</keyword>
<dbReference type="EMBL" id="CM018212">
    <property type="protein sequence ID" value="KAB2060100.1"/>
    <property type="molecule type" value="Genomic_DNA"/>
</dbReference>
<dbReference type="GO" id="GO:0035251">
    <property type="term" value="F:UDP-glucosyltransferase activity"/>
    <property type="evidence" value="ECO:0007669"/>
    <property type="project" value="TreeGrafter"/>
</dbReference>
<dbReference type="InterPro" id="IPR002213">
    <property type="entry name" value="UDP_glucos_trans"/>
</dbReference>
<dbReference type="PANTHER" id="PTHR48047">
    <property type="entry name" value="GLYCOSYLTRANSFERASE"/>
    <property type="match status" value="1"/>
</dbReference>
<dbReference type="Proteomes" id="UP000239757">
    <property type="component" value="Unassembled WGS sequence"/>
</dbReference>
<evidence type="ECO:0000313" key="8">
    <source>
        <dbReference type="EMBL" id="PPS15066.1"/>
    </source>
</evidence>
<dbReference type="EC" id="2.4.1.-" evidence="5"/>
<reference evidence="8 9" key="1">
    <citation type="submission" date="2015-01" db="EMBL/GenBank/DDBJ databases">
        <title>Genome of allotetraploid Gossypium barbadense reveals genomic plasticity and fiber elongation in cotton evolution.</title>
        <authorList>
            <person name="Chen X."/>
            <person name="Liu X."/>
            <person name="Zhao B."/>
            <person name="Zheng H."/>
            <person name="Hu Y."/>
            <person name="Lu G."/>
            <person name="Yang C."/>
            <person name="Chen J."/>
            <person name="Shan C."/>
            <person name="Zhang L."/>
            <person name="Zhou Y."/>
            <person name="Wang L."/>
            <person name="Guo W."/>
            <person name="Bai Y."/>
            <person name="Ruan J."/>
            <person name="Shangguan X."/>
            <person name="Mao Y."/>
            <person name="Jiang J."/>
            <person name="Zhu Y."/>
            <person name="Lei J."/>
            <person name="Kang H."/>
            <person name="Chen S."/>
            <person name="He X."/>
            <person name="Wang R."/>
            <person name="Wang Y."/>
            <person name="Chen J."/>
            <person name="Wang L."/>
            <person name="Yu S."/>
            <person name="Wang B."/>
            <person name="Wei J."/>
            <person name="Song S."/>
            <person name="Lu X."/>
            <person name="Gao Z."/>
            <person name="Gu W."/>
            <person name="Deng X."/>
            <person name="Ma D."/>
            <person name="Wang S."/>
            <person name="Liang W."/>
            <person name="Fang L."/>
            <person name="Cai C."/>
            <person name="Zhu X."/>
            <person name="Zhou B."/>
            <person name="Zhang Y."/>
            <person name="Chen Z."/>
            <person name="Xu S."/>
            <person name="Zhu R."/>
            <person name="Wang S."/>
            <person name="Zhang T."/>
            <person name="Zhao G."/>
        </authorList>
    </citation>
    <scope>NUCLEOTIDE SEQUENCE [LARGE SCALE GENOMIC DNA]</scope>
    <source>
        <strain evidence="9">cv. Xinhai21</strain>
        <tissue evidence="8">Leaf</tissue>
    </source>
</reference>
<sequence length="492" mass="55159">MGEELHFLLIPLMSPGHLLPMVDMARLLATLGVTVSIITTPLNALRFTSVVDRAVASGLRIQVHHLPFPAKEFGLPENCENMDQLPSRDLIMNFLMAANELQQRFEELFNKLKPKPSCMVSGKNLPWTVKTANKFNVPRIVFDGMGCFSFVCTHKIELSKVHEMVSEFESFKIPGLLHEIELKKAQLLENLNPVSNDLINIRDIRKAELVCDGIVVNTFEELEKEYVKEFKTVKGSDKVWCIGPLSAINKLSSDKAERGQKQCHFETLQPWLDSKEPGSVIYACLGSISGLTKWQLIELGLGLESSGKPFIWVIRENPKSNEIEKWILDEKFEDRVKDRGIIIHGWSPQLWVLSHPAIGAFLTHCGWNSTMEAVSAGVPVITCPLFAEQFINEKLVVDVLGIGVSAGVESAVTWGLEDKFGLLMKRERVKNAIDEVMEKSEAGEERRRKAKQIGETANKAIEKGGSSHQEMEMLIQFVLQRTKEVAQTSLNG</sequence>
<evidence type="ECO:0000259" key="6">
    <source>
        <dbReference type="Pfam" id="PF26168"/>
    </source>
</evidence>
<dbReference type="PANTHER" id="PTHR48047:SF237">
    <property type="entry name" value="UDP-GLYCOSYLTRANSFERASE 73C3-LIKE"/>
    <property type="match status" value="1"/>
</dbReference>
<dbReference type="CDD" id="cd03784">
    <property type="entry name" value="GT1_Gtf-like"/>
    <property type="match status" value="1"/>
</dbReference>
<comment type="similarity">
    <text evidence="1 4">Belongs to the UDP-glycosyltransferase family.</text>
</comment>